<gene>
    <name evidence="2" type="ORF">HOLleu_31987</name>
</gene>
<organism evidence="2 3">
    <name type="scientific">Holothuria leucospilota</name>
    <name type="common">Black long sea cucumber</name>
    <name type="synonym">Mertensiothuria leucospilota</name>
    <dbReference type="NCBI Taxonomy" id="206669"/>
    <lineage>
        <taxon>Eukaryota</taxon>
        <taxon>Metazoa</taxon>
        <taxon>Echinodermata</taxon>
        <taxon>Eleutherozoa</taxon>
        <taxon>Echinozoa</taxon>
        <taxon>Holothuroidea</taxon>
        <taxon>Aspidochirotacea</taxon>
        <taxon>Aspidochirotida</taxon>
        <taxon>Holothuriidae</taxon>
        <taxon>Holothuria</taxon>
    </lineage>
</organism>
<evidence type="ECO:0000313" key="2">
    <source>
        <dbReference type="EMBL" id="KAJ8026989.1"/>
    </source>
</evidence>
<sequence length="449" mass="50652">MDSVSQTIETTMSFEELDEIIRNHQNLNSVERMFRETELPAELNDQDALLLDWLVTGDESEGITDAEMMSAMSMLEAPSQNDTVERIFEETKLPLEQMNDQEALLLEWLVTGGENEGLSDEDMLSAIPTLRPTPSPTPMDSDDHAPSDPPRRTYVGRVNEGASTSGLTRGHKSSHDDDDEGLPAIQDDEEGQSDEVDLNNVSQFFKIEKVTEKFVKKCNATFSDHFVKFRNLDKLNANTFSIILGKIIEHLIETFTDGMSARDMVRLVISSDLLDTPIALPFVRRRDLNVERIMSHIEKILQSHQEIILDKGLLLNFIHLKMPCGGGHISKRGGKGIRNPGIDLVKFLKQKRSIIRIPSTEDQLCCARAIVTAIARKEQHPKWESIRKGRPIQLALAKKLHRDSGVPEGPCGIDELKALQSFLGKRYQIVVFSLSYMNEIIFRGDYQPQ</sequence>
<feature type="compositionally biased region" description="Basic and acidic residues" evidence="1">
    <location>
        <begin position="141"/>
        <end position="151"/>
    </location>
</feature>
<accession>A0A9Q1BIE0</accession>
<evidence type="ECO:0000313" key="3">
    <source>
        <dbReference type="Proteomes" id="UP001152320"/>
    </source>
</evidence>
<name>A0A9Q1BIE0_HOLLE</name>
<proteinExistence type="predicted"/>
<dbReference type="AlphaFoldDB" id="A0A9Q1BIE0"/>
<dbReference type="Proteomes" id="UP001152320">
    <property type="component" value="Chromosome 16"/>
</dbReference>
<protein>
    <submittedName>
        <fullName evidence="2">Uncharacterized protein</fullName>
    </submittedName>
</protein>
<dbReference type="EMBL" id="JAIZAY010000016">
    <property type="protein sequence ID" value="KAJ8026989.1"/>
    <property type="molecule type" value="Genomic_DNA"/>
</dbReference>
<reference evidence="2" key="1">
    <citation type="submission" date="2021-10" db="EMBL/GenBank/DDBJ databases">
        <title>Tropical sea cucumber genome reveals ecological adaptation and Cuvierian tubules defense mechanism.</title>
        <authorList>
            <person name="Chen T."/>
        </authorList>
    </citation>
    <scope>NUCLEOTIDE SEQUENCE</scope>
    <source>
        <strain evidence="2">Nanhai2018</strain>
        <tissue evidence="2">Muscle</tissue>
    </source>
</reference>
<feature type="region of interest" description="Disordered" evidence="1">
    <location>
        <begin position="126"/>
        <end position="197"/>
    </location>
</feature>
<keyword evidence="3" id="KW-1185">Reference proteome</keyword>
<dbReference type="OrthoDB" id="6434689at2759"/>
<evidence type="ECO:0000256" key="1">
    <source>
        <dbReference type="SAM" id="MobiDB-lite"/>
    </source>
</evidence>
<feature type="compositionally biased region" description="Acidic residues" evidence="1">
    <location>
        <begin position="176"/>
        <end position="197"/>
    </location>
</feature>
<comment type="caution">
    <text evidence="2">The sequence shown here is derived from an EMBL/GenBank/DDBJ whole genome shotgun (WGS) entry which is preliminary data.</text>
</comment>